<protein>
    <recommendedName>
        <fullName evidence="2">DUF6699 domain-containing protein</fullName>
    </recommendedName>
</protein>
<comment type="caution">
    <text evidence="3">The sequence shown here is derived from an EMBL/GenBank/DDBJ whole genome shotgun (WGS) entry which is preliminary data.</text>
</comment>
<feature type="compositionally biased region" description="Low complexity" evidence="1">
    <location>
        <begin position="1"/>
        <end position="29"/>
    </location>
</feature>
<dbReference type="Pfam" id="PF20415">
    <property type="entry name" value="DUF6699"/>
    <property type="match status" value="1"/>
</dbReference>
<accession>A0A9P7FB59</accession>
<evidence type="ECO:0000259" key="2">
    <source>
        <dbReference type="Pfam" id="PF20415"/>
    </source>
</evidence>
<dbReference type="OrthoDB" id="3265169at2759"/>
<evidence type="ECO:0000313" key="3">
    <source>
        <dbReference type="EMBL" id="KAG2111241.1"/>
    </source>
</evidence>
<organism evidence="3 4">
    <name type="scientific">Suillus discolor</name>
    <dbReference type="NCBI Taxonomy" id="1912936"/>
    <lineage>
        <taxon>Eukaryota</taxon>
        <taxon>Fungi</taxon>
        <taxon>Dikarya</taxon>
        <taxon>Basidiomycota</taxon>
        <taxon>Agaricomycotina</taxon>
        <taxon>Agaricomycetes</taxon>
        <taxon>Agaricomycetidae</taxon>
        <taxon>Boletales</taxon>
        <taxon>Suillineae</taxon>
        <taxon>Suillaceae</taxon>
        <taxon>Suillus</taxon>
    </lineage>
</organism>
<dbReference type="GeneID" id="64706237"/>
<gene>
    <name evidence="3" type="ORF">F5147DRAFT_835873</name>
</gene>
<evidence type="ECO:0000313" key="4">
    <source>
        <dbReference type="Proteomes" id="UP000823399"/>
    </source>
</evidence>
<dbReference type="RefSeq" id="XP_041294600.1">
    <property type="nucleotide sequence ID" value="XM_041443978.1"/>
</dbReference>
<feature type="region of interest" description="Disordered" evidence="1">
    <location>
        <begin position="60"/>
        <end position="81"/>
    </location>
</feature>
<feature type="region of interest" description="Disordered" evidence="1">
    <location>
        <begin position="1"/>
        <end position="39"/>
    </location>
</feature>
<feature type="domain" description="DUF6699" evidence="2">
    <location>
        <begin position="100"/>
        <end position="227"/>
    </location>
</feature>
<proteinExistence type="predicted"/>
<sequence>MHYRMGSSSSSHSHKSWGSPSDRSSSSASPAPPAPIPNTPYLHPVSLPIPAINAPHLHTVSLPHPNAHLHQPPVPHHHSSTTHSSMIVLHPLLSRGPNIMFNVMLDLAYVQLRPDCPPTRIWEFALQPTVSRMTITIPELPAWIIEVVNPHGITVNDVLLKIRETLNQGVTSHEMQMHRPSNAVSAAIESFRARSRADQREHALGVKRFDFLGPKVFFVGLTRARDGSDSWNIHFSQNV</sequence>
<evidence type="ECO:0000256" key="1">
    <source>
        <dbReference type="SAM" id="MobiDB-lite"/>
    </source>
</evidence>
<reference evidence="3" key="1">
    <citation type="journal article" date="2020" name="New Phytol.">
        <title>Comparative genomics reveals dynamic genome evolution in host specialist ectomycorrhizal fungi.</title>
        <authorList>
            <person name="Lofgren L.A."/>
            <person name="Nguyen N.H."/>
            <person name="Vilgalys R."/>
            <person name="Ruytinx J."/>
            <person name="Liao H.L."/>
            <person name="Branco S."/>
            <person name="Kuo A."/>
            <person name="LaButti K."/>
            <person name="Lipzen A."/>
            <person name="Andreopoulos W."/>
            <person name="Pangilinan J."/>
            <person name="Riley R."/>
            <person name="Hundley H."/>
            <person name="Na H."/>
            <person name="Barry K."/>
            <person name="Grigoriev I.V."/>
            <person name="Stajich J.E."/>
            <person name="Kennedy P.G."/>
        </authorList>
    </citation>
    <scope>NUCLEOTIDE SEQUENCE</scope>
    <source>
        <strain evidence="3">FC423</strain>
    </source>
</reference>
<name>A0A9P7FB59_9AGAM</name>
<dbReference type="Proteomes" id="UP000823399">
    <property type="component" value="Unassembled WGS sequence"/>
</dbReference>
<dbReference type="AlphaFoldDB" id="A0A9P7FB59"/>
<keyword evidence="4" id="KW-1185">Reference proteome</keyword>
<dbReference type="EMBL" id="JABBWM010000018">
    <property type="protein sequence ID" value="KAG2111241.1"/>
    <property type="molecule type" value="Genomic_DNA"/>
</dbReference>
<dbReference type="InterPro" id="IPR046522">
    <property type="entry name" value="DUF6699"/>
</dbReference>